<dbReference type="InterPro" id="IPR001789">
    <property type="entry name" value="Sig_transdc_resp-reg_receiver"/>
</dbReference>
<dbReference type="Proteomes" id="UP000007346">
    <property type="component" value="Chromosome"/>
</dbReference>
<gene>
    <name evidence="3" type="ORF">B2904_orf2423</name>
</gene>
<comment type="caution">
    <text evidence="1">Lacks conserved residue(s) required for the propagation of feature annotation.</text>
</comment>
<feature type="domain" description="Response regulatory" evidence="2">
    <location>
        <begin position="2"/>
        <end position="118"/>
    </location>
</feature>
<dbReference type="EMBL" id="CP003490">
    <property type="protein sequence ID" value="AFR71749.1"/>
    <property type="molecule type" value="Genomic_DNA"/>
</dbReference>
<name>J9UX30_BRAPL</name>
<dbReference type="PATRIC" id="fig|1133568.3.peg.2427"/>
<evidence type="ECO:0000259" key="2">
    <source>
        <dbReference type="PROSITE" id="PS50110"/>
    </source>
</evidence>
<dbReference type="InterPro" id="IPR011006">
    <property type="entry name" value="CheY-like_superfamily"/>
</dbReference>
<organism evidence="3 4">
    <name type="scientific">Brachyspira pilosicoli B2904</name>
    <dbReference type="NCBI Taxonomy" id="1133568"/>
    <lineage>
        <taxon>Bacteria</taxon>
        <taxon>Pseudomonadati</taxon>
        <taxon>Spirochaetota</taxon>
        <taxon>Spirochaetia</taxon>
        <taxon>Brachyspirales</taxon>
        <taxon>Brachyspiraceae</taxon>
        <taxon>Brachyspira</taxon>
    </lineage>
</organism>
<dbReference type="PROSITE" id="PS50110">
    <property type="entry name" value="RESPONSE_REGULATORY"/>
    <property type="match status" value="1"/>
</dbReference>
<protein>
    <submittedName>
        <fullName evidence="3">Putative two component transcriptional regulator winged helix family</fullName>
    </submittedName>
</protein>
<evidence type="ECO:0000313" key="4">
    <source>
        <dbReference type="Proteomes" id="UP000007346"/>
    </source>
</evidence>
<accession>J9UX30</accession>
<evidence type="ECO:0000256" key="1">
    <source>
        <dbReference type="PROSITE-ProRule" id="PRU00169"/>
    </source>
</evidence>
<reference evidence="3 4" key="1">
    <citation type="journal article" date="2012" name="BMC Genomics">
        <title>Comparative genomics of Brachyspira pilosicoli strains: genome rearrangements, reductions and correlation of genetic compliment with phenotypic diversity.</title>
        <authorList>
            <person name="Mappley L.J."/>
            <person name="Black M.L."/>
            <person name="Abuoun M."/>
            <person name="Darby A.C."/>
            <person name="Woodward M.J."/>
            <person name="Parkhill J."/>
            <person name="Turner A.K."/>
            <person name="Bellgard M.I."/>
            <person name="La T."/>
            <person name="Phillips N.D."/>
            <person name="La Ragione R.M."/>
            <person name="Hampson D.J."/>
        </authorList>
    </citation>
    <scope>NUCLEOTIDE SEQUENCE [LARGE SCALE GENOMIC DNA]</scope>
    <source>
        <strain evidence="3">B2904</strain>
    </source>
</reference>
<evidence type="ECO:0000313" key="3">
    <source>
        <dbReference type="EMBL" id="AFR71749.1"/>
    </source>
</evidence>
<dbReference type="HOGENOM" id="CLU_1178434_0_0_12"/>
<sequence length="236" mass="27530">MRVLVYDSNHTIRDNITTILLMQGYDVVAVKDKKHILPTCSKMPFSIAIIETSPYDEEANNILEKMYYNDVYKNIKVLIYVPEITPGFVSKMFKIGVAGILFKPFNEKDFFNRFSNILSKSNLLPKRLKYPVIGNVNYDIVFRHEETKQIVHSMILEISARGLKFLIPNEHVRLNVGYNIQLVYMSIGSYKMTFSLNIIEVIDKEYIGLFENLSSFDHKVICKFIYEKYIEKNLIS</sequence>
<dbReference type="SUPFAM" id="SSF52172">
    <property type="entry name" value="CheY-like"/>
    <property type="match status" value="1"/>
</dbReference>
<dbReference type="KEGG" id="bpj:B2904_orf2423"/>
<dbReference type="GO" id="GO:0000160">
    <property type="term" value="P:phosphorelay signal transduction system"/>
    <property type="evidence" value="ECO:0007669"/>
    <property type="project" value="InterPro"/>
</dbReference>
<dbReference type="RefSeq" id="WP_014932349.1">
    <property type="nucleotide sequence ID" value="NC_018607.1"/>
</dbReference>
<dbReference type="AlphaFoldDB" id="J9UX30"/>
<dbReference type="Gene3D" id="3.40.50.2300">
    <property type="match status" value="1"/>
</dbReference>
<proteinExistence type="predicted"/>